<feature type="compositionally biased region" description="Basic and acidic residues" evidence="1">
    <location>
        <begin position="180"/>
        <end position="200"/>
    </location>
</feature>
<dbReference type="Pfam" id="PF10453">
    <property type="entry name" value="NUFIP1"/>
    <property type="match status" value="1"/>
</dbReference>
<evidence type="ECO:0000256" key="1">
    <source>
        <dbReference type="SAM" id="MobiDB-lite"/>
    </source>
</evidence>
<organism evidence="3 4">
    <name type="scientific">Malassezia vespertilionis</name>
    <dbReference type="NCBI Taxonomy" id="2020962"/>
    <lineage>
        <taxon>Eukaryota</taxon>
        <taxon>Fungi</taxon>
        <taxon>Dikarya</taxon>
        <taxon>Basidiomycota</taxon>
        <taxon>Ustilaginomycotina</taxon>
        <taxon>Malasseziomycetes</taxon>
        <taxon>Malasseziales</taxon>
        <taxon>Malasseziaceae</taxon>
        <taxon>Malassezia</taxon>
    </lineage>
</organism>
<dbReference type="STRING" id="2020962.A0A2N1J8K4"/>
<dbReference type="InterPro" id="IPR019496">
    <property type="entry name" value="NUFIP1_cons_dom"/>
</dbReference>
<protein>
    <recommendedName>
        <fullName evidence="2">FMR1-interacting protein 1 conserved domain-containing protein</fullName>
    </recommendedName>
</protein>
<feature type="compositionally biased region" description="Low complexity" evidence="1">
    <location>
        <begin position="167"/>
        <end position="176"/>
    </location>
</feature>
<dbReference type="OrthoDB" id="18412at2759"/>
<feature type="region of interest" description="Disordered" evidence="1">
    <location>
        <begin position="132"/>
        <end position="229"/>
    </location>
</feature>
<name>A0A2N1J8K4_9BASI</name>
<dbReference type="Proteomes" id="UP000232875">
    <property type="component" value="Unassembled WGS sequence"/>
</dbReference>
<proteinExistence type="predicted"/>
<feature type="region of interest" description="Disordered" evidence="1">
    <location>
        <begin position="273"/>
        <end position="302"/>
    </location>
</feature>
<evidence type="ECO:0000313" key="4">
    <source>
        <dbReference type="Proteomes" id="UP000232875"/>
    </source>
</evidence>
<feature type="domain" description="FMR1-interacting protein 1 conserved" evidence="2">
    <location>
        <begin position="109"/>
        <end position="145"/>
    </location>
</feature>
<evidence type="ECO:0000259" key="2">
    <source>
        <dbReference type="Pfam" id="PF10453"/>
    </source>
</evidence>
<dbReference type="AlphaFoldDB" id="A0A2N1J8K4"/>
<accession>A0A2N1J8K4</accession>
<keyword evidence="4" id="KW-1185">Reference proteome</keyword>
<feature type="compositionally biased region" description="Basic and acidic residues" evidence="1">
    <location>
        <begin position="143"/>
        <end position="152"/>
    </location>
</feature>
<gene>
    <name evidence="3" type="ORF">MVES_003185</name>
</gene>
<evidence type="ECO:0000313" key="3">
    <source>
        <dbReference type="EMBL" id="PKI82878.1"/>
    </source>
</evidence>
<dbReference type="EMBL" id="KZ454993">
    <property type="protein sequence ID" value="PKI82878.1"/>
    <property type="molecule type" value="Genomic_DNA"/>
</dbReference>
<reference evidence="3 4" key="1">
    <citation type="submission" date="2017-10" db="EMBL/GenBank/DDBJ databases">
        <title>A novel species of cold-tolerant Malassezia isolated from bats.</title>
        <authorList>
            <person name="Lorch J.M."/>
            <person name="Palmer J.M."/>
            <person name="Vanderwolf K.J."/>
            <person name="Schmidt K.Z."/>
            <person name="Verant M.L."/>
            <person name="Weller T.J."/>
            <person name="Blehert D.S."/>
        </authorList>
    </citation>
    <scope>NUCLEOTIDE SEQUENCE [LARGE SCALE GENOMIC DNA]</scope>
    <source>
        <strain evidence="3 4">NWHC:44797-103</strain>
    </source>
</reference>
<sequence length="440" mass="48847">MSHVRRAKKVPRYDEYGNYLGDFGAEDAKPVETASLHAALAPHAQASPAPPRPQELMLHRADRHLLYPPGGLAELKKRDPMRVAEERELAARNRRGIMRGADGPAGATIVGLNIQLNTPALIEEWIKQRRKRYPTPAVVAQKEAQRRIRGAKDAASSQPAAPDTHPDTSSDMASSDSDMDPERDAVSSKIPVPERRETVEATHSAQKRTAPQEPVRRVAPRAAPRNPFDPPDLLRALLGHEIEQHVHALAQVLQFLLDNDMLAHVEREIGQAEAQQARRTKIVPLAPSAPPGRSEKETHPFVRPSSPALRALDSLHYPPEPDPLIYMDPLRRLDPKPLRRFELEAIAKDATLREIVQPASPLHPYGEKNEALFCALQTWDALPTDQHRQSALELILGVGKQSPVFAHEAYTPAAQRPLSAPHARRHIGETELFRLGLPAR</sequence>